<organism evidence="2 3">
    <name type="scientific">Pseudoduganella rivuli</name>
    <dbReference type="NCBI Taxonomy" id="2666085"/>
    <lineage>
        <taxon>Bacteria</taxon>
        <taxon>Pseudomonadati</taxon>
        <taxon>Pseudomonadota</taxon>
        <taxon>Betaproteobacteria</taxon>
        <taxon>Burkholderiales</taxon>
        <taxon>Oxalobacteraceae</taxon>
        <taxon>Telluria group</taxon>
        <taxon>Pseudoduganella</taxon>
    </lineage>
</organism>
<accession>A0A7X2LT98</accession>
<dbReference type="RefSeq" id="WP_154372567.1">
    <property type="nucleotide sequence ID" value="NZ_WKJJ01000004.1"/>
</dbReference>
<evidence type="ECO:0000313" key="3">
    <source>
        <dbReference type="Proteomes" id="UP000446768"/>
    </source>
</evidence>
<dbReference type="PANTHER" id="PTHR43745">
    <property type="entry name" value="NITROREDUCTASE MJ1384-RELATED"/>
    <property type="match status" value="1"/>
</dbReference>
<dbReference type="Gene3D" id="3.40.109.10">
    <property type="entry name" value="NADH Oxidase"/>
    <property type="match status" value="1"/>
</dbReference>
<gene>
    <name evidence="2" type="ORF">GJ700_08475</name>
</gene>
<feature type="domain" description="Nitroreductase" evidence="1">
    <location>
        <begin position="188"/>
        <end position="376"/>
    </location>
</feature>
<dbReference type="InterPro" id="IPR000415">
    <property type="entry name" value="Nitroreductase-like"/>
</dbReference>
<dbReference type="PANTHER" id="PTHR43745:SF2">
    <property type="entry name" value="NITROREDUCTASE MJ1384-RELATED"/>
    <property type="match status" value="1"/>
</dbReference>
<dbReference type="CDD" id="cd02142">
    <property type="entry name" value="McbC_SagB-like_oxidoreductase"/>
    <property type="match status" value="1"/>
</dbReference>
<dbReference type="NCBIfam" id="TIGR03605">
    <property type="entry name" value="antibiot_sagB"/>
    <property type="match status" value="1"/>
</dbReference>
<protein>
    <submittedName>
        <fullName evidence="2">Putative peptide maturation dehydrogenase</fullName>
    </submittedName>
</protein>
<dbReference type="InterPro" id="IPR030965">
    <property type="entry name" value="SagB-rel_DH_2"/>
</dbReference>
<dbReference type="SUPFAM" id="SSF55469">
    <property type="entry name" value="FMN-dependent nitroreductase-like"/>
    <property type="match status" value="1"/>
</dbReference>
<evidence type="ECO:0000313" key="2">
    <source>
        <dbReference type="EMBL" id="MRV71762.1"/>
    </source>
</evidence>
<comment type="caution">
    <text evidence="2">The sequence shown here is derived from an EMBL/GenBank/DDBJ whole genome shotgun (WGS) entry which is preliminary data.</text>
</comment>
<dbReference type="AlphaFoldDB" id="A0A7X2LT98"/>
<name>A0A7X2LT98_9BURK</name>
<dbReference type="NCBIfam" id="TIGR04511">
    <property type="entry name" value="SagB_rel_DH_2"/>
    <property type="match status" value="1"/>
</dbReference>
<reference evidence="2 3" key="1">
    <citation type="submission" date="2019-11" db="EMBL/GenBank/DDBJ databases">
        <title>Novel species isolated from a subtropical stream in China.</title>
        <authorList>
            <person name="Lu H."/>
        </authorList>
    </citation>
    <scope>NUCLEOTIDE SEQUENCE [LARGE SCALE GENOMIC DNA]</scope>
    <source>
        <strain evidence="2 3">FT92W</strain>
    </source>
</reference>
<dbReference type="Proteomes" id="UP000446768">
    <property type="component" value="Unassembled WGS sequence"/>
</dbReference>
<keyword evidence="3" id="KW-1185">Reference proteome</keyword>
<dbReference type="EMBL" id="WKJJ01000004">
    <property type="protein sequence ID" value="MRV71762.1"/>
    <property type="molecule type" value="Genomic_DNA"/>
</dbReference>
<evidence type="ECO:0000259" key="1">
    <source>
        <dbReference type="Pfam" id="PF00881"/>
    </source>
</evidence>
<dbReference type="InterPro" id="IPR020051">
    <property type="entry name" value="SagB-type_dehydrogenase"/>
</dbReference>
<dbReference type="GO" id="GO:0016491">
    <property type="term" value="F:oxidoreductase activity"/>
    <property type="evidence" value="ECO:0007669"/>
    <property type="project" value="InterPro"/>
</dbReference>
<dbReference type="InterPro" id="IPR029479">
    <property type="entry name" value="Nitroreductase"/>
</dbReference>
<proteinExistence type="predicted"/>
<dbReference type="InterPro" id="IPR052544">
    <property type="entry name" value="Bacteriocin_Proc_Enz"/>
</dbReference>
<sequence>MLVRRCAVLLIEPREELGLDLQSMFSGGSALTATMHWVALAPHLDREVTLAADDVALLGSVGQTVWQQRAALEQQYGADIVARLLDHGLLVGDARLGAQESELSPELAHWRERDDTLRAQHWRPLSAVAHIYSRWRGMQSESGMQFPTFDDLVKEYGQPPSPAVERGGASDAIALPAPAADALDDLLLRRYTGRNFDTTAQVPLALAARLLQRTFGAQDQRMMAPDAYVLKKTSPSAGGLHPCEAYVLAQRIDGVAPGLYHYHAVNHVLEPVQALTVDEARQLALVAVADQQWFADAPIMVIVAARVFRNFWKYRNHAKAHRALLLDAGHLSQTLYLLATEAGLAGFVTAAINEVELEQALGLDPLTDAVIAVCGCGPAGPGDYVELRNAT</sequence>
<dbReference type="Pfam" id="PF00881">
    <property type="entry name" value="Nitroreductase"/>
    <property type="match status" value="1"/>
</dbReference>